<keyword evidence="1" id="KW-0547">Nucleotide-binding</keyword>
<evidence type="ECO:0000313" key="6">
    <source>
        <dbReference type="Proteomes" id="UP000266673"/>
    </source>
</evidence>
<keyword evidence="6" id="KW-1185">Reference proteome</keyword>
<dbReference type="STRING" id="44941.A0A397VG33"/>
<evidence type="ECO:0000256" key="2">
    <source>
        <dbReference type="ARBA" id="ARBA00022840"/>
    </source>
</evidence>
<keyword evidence="2" id="KW-0067">ATP-binding</keyword>
<dbReference type="PANTHER" id="PTHR44329:SF298">
    <property type="entry name" value="MIXED LINEAGE KINASE DOMAIN-LIKE PROTEIN"/>
    <property type="match status" value="1"/>
</dbReference>
<evidence type="ECO:0000256" key="1">
    <source>
        <dbReference type="ARBA" id="ARBA00022741"/>
    </source>
</evidence>
<dbReference type="InterPro" id="IPR000719">
    <property type="entry name" value="Prot_kinase_dom"/>
</dbReference>
<dbReference type="Proteomes" id="UP000266673">
    <property type="component" value="Unassembled WGS sequence"/>
</dbReference>
<organism evidence="5 6">
    <name type="scientific">Gigaspora rosea</name>
    <dbReference type="NCBI Taxonomy" id="44941"/>
    <lineage>
        <taxon>Eukaryota</taxon>
        <taxon>Fungi</taxon>
        <taxon>Fungi incertae sedis</taxon>
        <taxon>Mucoromycota</taxon>
        <taxon>Glomeromycotina</taxon>
        <taxon>Glomeromycetes</taxon>
        <taxon>Diversisporales</taxon>
        <taxon>Gigasporaceae</taxon>
        <taxon>Gigaspora</taxon>
    </lineage>
</organism>
<dbReference type="SUPFAM" id="SSF56112">
    <property type="entry name" value="Protein kinase-like (PK-like)"/>
    <property type="match status" value="1"/>
</dbReference>
<accession>A0A397VG33</accession>
<evidence type="ECO:0000313" key="5">
    <source>
        <dbReference type="EMBL" id="RIB19939.1"/>
    </source>
</evidence>
<evidence type="ECO:0000259" key="4">
    <source>
        <dbReference type="PROSITE" id="PS50011"/>
    </source>
</evidence>
<evidence type="ECO:0000256" key="3">
    <source>
        <dbReference type="SAM" id="MobiDB-lite"/>
    </source>
</evidence>
<feature type="domain" description="Protein kinase" evidence="4">
    <location>
        <begin position="768"/>
        <end position="1011"/>
    </location>
</feature>
<reference evidence="5 6" key="1">
    <citation type="submission" date="2018-06" db="EMBL/GenBank/DDBJ databases">
        <title>Comparative genomics reveals the genomic features of Rhizophagus irregularis, R. cerebriforme, R. diaphanum and Gigaspora rosea, and their symbiotic lifestyle signature.</title>
        <authorList>
            <person name="Morin E."/>
            <person name="San Clemente H."/>
            <person name="Chen E.C.H."/>
            <person name="De La Providencia I."/>
            <person name="Hainaut M."/>
            <person name="Kuo A."/>
            <person name="Kohler A."/>
            <person name="Murat C."/>
            <person name="Tang N."/>
            <person name="Roy S."/>
            <person name="Loubradou J."/>
            <person name="Henrissat B."/>
            <person name="Grigoriev I.V."/>
            <person name="Corradi N."/>
            <person name="Roux C."/>
            <person name="Martin F.M."/>
        </authorList>
    </citation>
    <scope>NUCLEOTIDE SEQUENCE [LARGE SCALE GENOMIC DNA]</scope>
    <source>
        <strain evidence="5 6">DAOM 194757</strain>
    </source>
</reference>
<feature type="compositionally biased region" description="Acidic residues" evidence="3">
    <location>
        <begin position="1126"/>
        <end position="1135"/>
    </location>
</feature>
<dbReference type="GO" id="GO:0005524">
    <property type="term" value="F:ATP binding"/>
    <property type="evidence" value="ECO:0007669"/>
    <property type="project" value="UniProtKB-KW"/>
</dbReference>
<proteinExistence type="predicted"/>
<dbReference type="Gene3D" id="1.10.510.10">
    <property type="entry name" value="Transferase(Phosphotransferase) domain 1"/>
    <property type="match status" value="2"/>
</dbReference>
<dbReference type="GO" id="GO:0004674">
    <property type="term" value="F:protein serine/threonine kinase activity"/>
    <property type="evidence" value="ECO:0007669"/>
    <property type="project" value="TreeGrafter"/>
</dbReference>
<dbReference type="InterPro" id="IPR051681">
    <property type="entry name" value="Ser/Thr_Kinases-Pseudokinases"/>
</dbReference>
<name>A0A397VG33_9GLOM</name>
<feature type="region of interest" description="Disordered" evidence="3">
    <location>
        <begin position="1110"/>
        <end position="1135"/>
    </location>
</feature>
<dbReference type="EMBL" id="QKWP01000444">
    <property type="protein sequence ID" value="RIB19939.1"/>
    <property type="molecule type" value="Genomic_DNA"/>
</dbReference>
<dbReference type="AlphaFoldDB" id="A0A397VG33"/>
<sequence>MTYALINLYSSGNVDRTQIMRLSQQGLSAKIMPFGGYIFCVTAYDNNDKNTYYNIYYNPIDPYLIFPLKLHNNTLLLASPYKNDNVSWSLINIPILNIDTNYGYDNTLINQTIPPINATVNSSTTFLNITFASISRLSTSTSNITIYKASDNSTRQRVSATMHDFCKISFDGYTISIKVISSTFNEYDEQYFVTMDNNFVKSLNEPLRGIHDGIWILKTRNLDNRKVYSDNTGNNENKRTALKIFSDLSTMIIYKNITTFSLGVTNDLDQDYGFQPRHEYNFYGKCAKCKRPYISPTWCKLCDPLEETKGWTSKNENIDKYIKEIQINVTEYENMIEWIPFDKLINLQLIIKKETERTFMATWLDGKRIIKGADIRIIEGELVEYTRSRIKSCGVNLKGFHLFMKEKEILYMELLEIQKQVMFVIPDEFGYRRSNSNGVCKYCERYNTSPAWCQSCDRWRAIQWTSENEVIDNFIKELQFKTIEYEKVIEWIPFDRLSELEECKQSRIKSCGVNLKILHGFQACDLFIKELTNYMQSELNVLYGITQNKETNQYIIVIPDEFNSRRNDSNGSSTQEWTSGNEEINNFIKEFQFNAVNYEKVIEWIPFDNLINLQEINEESDLEFMATWVKGVRTIKSESGKYILSRTISSVDLMKLNYSQTNISELLENVKVHMQSEKYRIHGITQNIETGQYMIVMNFFNDIRKSINGVCEHCKRFNTNPAWCQLCDPRRVVQEKSGDKNIDDCIKEFQLKATAFENVIEWIPFGKLKYIKVIGKGGFGTVYSSIWIDGKRIVEGDDSLGYVRHRKKSCEIALKTLPGSQTSSSEFLNEGSELEVYGLTQNTKNGQYMMVYQCANRGNLHDFLANNFRELVWQKKLKQLADISYDLSRIHKAGLIHNDFHSGLSRRQNEQASKGYVYGVMPYVAPEVLEGRNYTQEADIYGLGIIMTEITTGKIPYDGYKHDLELALKVCNGLRPEFAEGTPDYYIELAKKCMDSNPQNRPTAEYIHLKVKQWKTILESENLTDKEELDIKKKLIDADTIIKQTSLKHLLEHKNKYYSKLIAVQGITRNLKGTNKSEITYVLSTQFPFHVCGADSGLLYTQLNRPITEQNASSTVEHPANINDLSYEDNEIQKD</sequence>
<protein>
    <recommendedName>
        <fullName evidence="4">Protein kinase domain-containing protein</fullName>
    </recommendedName>
</protein>
<dbReference type="Pfam" id="PF07714">
    <property type="entry name" value="PK_Tyr_Ser-Thr"/>
    <property type="match status" value="1"/>
</dbReference>
<comment type="caution">
    <text evidence="5">The sequence shown here is derived from an EMBL/GenBank/DDBJ whole genome shotgun (WGS) entry which is preliminary data.</text>
</comment>
<dbReference type="InterPro" id="IPR011009">
    <property type="entry name" value="Kinase-like_dom_sf"/>
</dbReference>
<dbReference type="PANTHER" id="PTHR44329">
    <property type="entry name" value="SERINE/THREONINE-PROTEIN KINASE TNNI3K-RELATED"/>
    <property type="match status" value="1"/>
</dbReference>
<gene>
    <name evidence="5" type="ORF">C2G38_2180526</name>
</gene>
<dbReference type="InterPro" id="IPR001245">
    <property type="entry name" value="Ser-Thr/Tyr_kinase_cat_dom"/>
</dbReference>
<dbReference type="PROSITE" id="PS50011">
    <property type="entry name" value="PROTEIN_KINASE_DOM"/>
    <property type="match status" value="1"/>
</dbReference>